<dbReference type="PANTHER" id="PTHR39430:SF1">
    <property type="entry name" value="PROTEASE"/>
    <property type="match status" value="1"/>
</dbReference>
<dbReference type="InterPro" id="IPR003675">
    <property type="entry name" value="Rce1/LyrA-like_dom"/>
</dbReference>
<sequence>MINPIYNGKEQRLRALFRILLFIFAFIASMGVSTLIPFVWLSYLVRSLLILGLFYVMFRFGDRRPWHYAGLSINRRWINECLAGVLIAGGVMGLIFITEWLTGGLEINRFAWQRGSESLWLIPIIVFFVQMASVGFYEEVLSRGYWLPNMTEGFTLGSISPQKASIIAIVLSSAIFGVAHGSNPNASMTAVVNIMLAGVMLAIPFIITGRLALSIGIHFSWNFFQGGIFGFRVSGMEVNGSLIEIRQLGPEWWTGGSFGPEAGLIGIFGILLILGITLLYLKMTDVPLTYAELFSKPFEELKDHENTEIV</sequence>
<evidence type="ECO:0000313" key="3">
    <source>
        <dbReference type="EMBL" id="SMO61269.1"/>
    </source>
</evidence>
<keyword evidence="1" id="KW-1133">Transmembrane helix</keyword>
<feature type="transmembrane region" description="Helical" evidence="1">
    <location>
        <begin position="38"/>
        <end position="56"/>
    </location>
</feature>
<reference evidence="3 4" key="1">
    <citation type="submission" date="2017-05" db="EMBL/GenBank/DDBJ databases">
        <authorList>
            <person name="Varghese N."/>
            <person name="Submissions S."/>
        </authorList>
    </citation>
    <scope>NUCLEOTIDE SEQUENCE [LARGE SCALE GENOMIC DNA]</scope>
    <source>
        <strain evidence="3 4">DSM 21985</strain>
    </source>
</reference>
<feature type="transmembrane region" description="Helical" evidence="1">
    <location>
        <begin position="262"/>
        <end position="281"/>
    </location>
</feature>
<feature type="transmembrane region" description="Helical" evidence="1">
    <location>
        <begin position="188"/>
        <end position="207"/>
    </location>
</feature>
<dbReference type="Proteomes" id="UP000317557">
    <property type="component" value="Unassembled WGS sequence"/>
</dbReference>
<evidence type="ECO:0000259" key="2">
    <source>
        <dbReference type="Pfam" id="PF02517"/>
    </source>
</evidence>
<evidence type="ECO:0000313" key="4">
    <source>
        <dbReference type="Proteomes" id="UP000317557"/>
    </source>
</evidence>
<keyword evidence="4" id="KW-1185">Reference proteome</keyword>
<accession>A0A521CP85</accession>
<keyword evidence="1" id="KW-0472">Membrane</keyword>
<name>A0A521CP85_9BACT</name>
<dbReference type="GO" id="GO:0004175">
    <property type="term" value="F:endopeptidase activity"/>
    <property type="evidence" value="ECO:0007669"/>
    <property type="project" value="UniProtKB-ARBA"/>
</dbReference>
<dbReference type="GO" id="GO:0080120">
    <property type="term" value="P:CAAX-box protein maturation"/>
    <property type="evidence" value="ECO:0007669"/>
    <property type="project" value="UniProtKB-ARBA"/>
</dbReference>
<dbReference type="Pfam" id="PF02517">
    <property type="entry name" value="Rce1-like"/>
    <property type="match status" value="1"/>
</dbReference>
<evidence type="ECO:0000256" key="1">
    <source>
        <dbReference type="SAM" id="Phobius"/>
    </source>
</evidence>
<keyword evidence="1" id="KW-0812">Transmembrane</keyword>
<dbReference type="AlphaFoldDB" id="A0A521CP85"/>
<gene>
    <name evidence="3" type="ORF">SAMN06265219_10643</name>
</gene>
<dbReference type="RefSeq" id="WP_142454077.1">
    <property type="nucleotide sequence ID" value="NZ_FXTP01000006.1"/>
</dbReference>
<feature type="domain" description="CAAX prenyl protease 2/Lysostaphin resistance protein A-like" evidence="2">
    <location>
        <begin position="123"/>
        <end position="224"/>
    </location>
</feature>
<feature type="transmembrane region" description="Helical" evidence="1">
    <location>
        <begin position="118"/>
        <end position="137"/>
    </location>
</feature>
<proteinExistence type="predicted"/>
<feature type="transmembrane region" description="Helical" evidence="1">
    <location>
        <begin position="15"/>
        <end position="32"/>
    </location>
</feature>
<feature type="transmembrane region" description="Helical" evidence="1">
    <location>
        <begin position="77"/>
        <end position="98"/>
    </location>
</feature>
<dbReference type="OrthoDB" id="324900at2"/>
<protein>
    <recommendedName>
        <fullName evidence="2">CAAX prenyl protease 2/Lysostaphin resistance protein A-like domain-containing protein</fullName>
    </recommendedName>
</protein>
<dbReference type="EMBL" id="FXTP01000006">
    <property type="protein sequence ID" value="SMO61269.1"/>
    <property type="molecule type" value="Genomic_DNA"/>
</dbReference>
<organism evidence="3 4">
    <name type="scientific">Gracilimonas mengyeensis</name>
    <dbReference type="NCBI Taxonomy" id="1302730"/>
    <lineage>
        <taxon>Bacteria</taxon>
        <taxon>Pseudomonadati</taxon>
        <taxon>Balneolota</taxon>
        <taxon>Balneolia</taxon>
        <taxon>Balneolales</taxon>
        <taxon>Balneolaceae</taxon>
        <taxon>Gracilimonas</taxon>
    </lineage>
</organism>
<dbReference type="PANTHER" id="PTHR39430">
    <property type="entry name" value="MEMBRANE-ASSOCIATED PROTEASE-RELATED"/>
    <property type="match status" value="1"/>
</dbReference>